<feature type="compositionally biased region" description="Basic and acidic residues" evidence="1">
    <location>
        <begin position="24"/>
        <end position="41"/>
    </location>
</feature>
<dbReference type="Gramene" id="OB08G18240.1">
    <property type="protein sequence ID" value="OB08G18240.1"/>
    <property type="gene ID" value="OB08G18240"/>
</dbReference>
<reference evidence="2" key="1">
    <citation type="journal article" date="2013" name="Nat. Commun.">
        <title>Whole-genome sequencing of Oryza brachyantha reveals mechanisms underlying Oryza genome evolution.</title>
        <authorList>
            <person name="Chen J."/>
            <person name="Huang Q."/>
            <person name="Gao D."/>
            <person name="Wang J."/>
            <person name="Lang Y."/>
            <person name="Liu T."/>
            <person name="Li B."/>
            <person name="Bai Z."/>
            <person name="Luis Goicoechea J."/>
            <person name="Liang C."/>
            <person name="Chen C."/>
            <person name="Zhang W."/>
            <person name="Sun S."/>
            <person name="Liao Y."/>
            <person name="Zhang X."/>
            <person name="Yang L."/>
            <person name="Song C."/>
            <person name="Wang M."/>
            <person name="Shi J."/>
            <person name="Liu G."/>
            <person name="Liu J."/>
            <person name="Zhou H."/>
            <person name="Zhou W."/>
            <person name="Yu Q."/>
            <person name="An N."/>
            <person name="Chen Y."/>
            <person name="Cai Q."/>
            <person name="Wang B."/>
            <person name="Liu B."/>
            <person name="Min J."/>
            <person name="Huang Y."/>
            <person name="Wu H."/>
            <person name="Li Z."/>
            <person name="Zhang Y."/>
            <person name="Yin Y."/>
            <person name="Song W."/>
            <person name="Jiang J."/>
            <person name="Jackson S.A."/>
            <person name="Wing R.A."/>
            <person name="Wang J."/>
            <person name="Chen M."/>
        </authorList>
    </citation>
    <scope>NUCLEOTIDE SEQUENCE [LARGE SCALE GENOMIC DNA]</scope>
    <source>
        <strain evidence="2">cv. IRGC 101232</strain>
    </source>
</reference>
<feature type="region of interest" description="Disordered" evidence="1">
    <location>
        <begin position="72"/>
        <end position="102"/>
    </location>
</feature>
<dbReference type="HOGENOM" id="CLU_2281797_0_0_1"/>
<evidence type="ECO:0000256" key="1">
    <source>
        <dbReference type="SAM" id="MobiDB-lite"/>
    </source>
</evidence>
<evidence type="ECO:0000313" key="3">
    <source>
        <dbReference type="Proteomes" id="UP000006038"/>
    </source>
</evidence>
<accession>J3MRU5</accession>
<dbReference type="AlphaFoldDB" id="J3MRU5"/>
<feature type="compositionally biased region" description="Basic and acidic residues" evidence="1">
    <location>
        <begin position="72"/>
        <end position="81"/>
    </location>
</feature>
<reference evidence="2" key="2">
    <citation type="submission" date="2013-04" db="UniProtKB">
        <authorList>
            <consortium name="EnsemblPlants"/>
        </authorList>
    </citation>
    <scope>IDENTIFICATION</scope>
</reference>
<evidence type="ECO:0000313" key="2">
    <source>
        <dbReference type="EnsemblPlants" id="OB08G18240.1"/>
    </source>
</evidence>
<dbReference type="Proteomes" id="UP000006038">
    <property type="component" value="Chromosome 8"/>
</dbReference>
<proteinExistence type="predicted"/>
<name>J3MRU5_ORYBR</name>
<keyword evidence="3" id="KW-1185">Reference proteome</keyword>
<feature type="region of interest" description="Disordered" evidence="1">
    <location>
        <begin position="1"/>
        <end position="47"/>
    </location>
</feature>
<feature type="compositionally biased region" description="Polar residues" evidence="1">
    <location>
        <begin position="7"/>
        <end position="20"/>
    </location>
</feature>
<protein>
    <submittedName>
        <fullName evidence="2">Uncharacterized protein</fullName>
    </submittedName>
</protein>
<sequence>MGLHLPSWSSSTKNPSTDVNPSAGERKEEDSGEVTGEKATESTDAGWEEAVITVDVGHYKIMFWLEVTAKKDREERQERALRGGSAGSLQWGQRMMKRSHSF</sequence>
<dbReference type="EnsemblPlants" id="OB08G18240.1">
    <property type="protein sequence ID" value="OB08G18240.1"/>
    <property type="gene ID" value="OB08G18240"/>
</dbReference>
<organism evidence="2">
    <name type="scientific">Oryza brachyantha</name>
    <name type="common">malo sina</name>
    <dbReference type="NCBI Taxonomy" id="4533"/>
    <lineage>
        <taxon>Eukaryota</taxon>
        <taxon>Viridiplantae</taxon>
        <taxon>Streptophyta</taxon>
        <taxon>Embryophyta</taxon>
        <taxon>Tracheophyta</taxon>
        <taxon>Spermatophyta</taxon>
        <taxon>Magnoliopsida</taxon>
        <taxon>Liliopsida</taxon>
        <taxon>Poales</taxon>
        <taxon>Poaceae</taxon>
        <taxon>BOP clade</taxon>
        <taxon>Oryzoideae</taxon>
        <taxon>Oryzeae</taxon>
        <taxon>Oryzinae</taxon>
        <taxon>Oryza</taxon>
    </lineage>
</organism>